<reference evidence="3 4" key="1">
    <citation type="submission" date="2019-06" db="EMBL/GenBank/DDBJ databases">
        <title>A novel bacterium of genus Amaricoccus, isolated from marine sediment.</title>
        <authorList>
            <person name="Huang H."/>
            <person name="Mo K."/>
            <person name="Hu Y."/>
        </authorList>
    </citation>
    <scope>NUCLEOTIDE SEQUENCE [LARGE SCALE GENOMIC DNA]</scope>
    <source>
        <strain evidence="3 4">HB172011</strain>
    </source>
</reference>
<dbReference type="InterPro" id="IPR033900">
    <property type="entry name" value="Gram_neg_porin_domain"/>
</dbReference>
<feature type="domain" description="Porin" evidence="2">
    <location>
        <begin position="9"/>
        <end position="328"/>
    </location>
</feature>
<evidence type="ECO:0000256" key="1">
    <source>
        <dbReference type="SAM" id="SignalP"/>
    </source>
</evidence>
<proteinExistence type="predicted"/>
<dbReference type="InterPro" id="IPR023614">
    <property type="entry name" value="Porin_dom_sf"/>
</dbReference>
<dbReference type="GO" id="GO:0015288">
    <property type="term" value="F:porin activity"/>
    <property type="evidence" value="ECO:0007669"/>
    <property type="project" value="InterPro"/>
</dbReference>
<organism evidence="3 4">
    <name type="scientific">Amaricoccus solimangrovi</name>
    <dbReference type="NCBI Taxonomy" id="2589815"/>
    <lineage>
        <taxon>Bacteria</taxon>
        <taxon>Pseudomonadati</taxon>
        <taxon>Pseudomonadota</taxon>
        <taxon>Alphaproteobacteria</taxon>
        <taxon>Rhodobacterales</taxon>
        <taxon>Paracoccaceae</taxon>
        <taxon>Amaricoccus</taxon>
    </lineage>
</organism>
<protein>
    <submittedName>
        <fullName evidence="3">Porin</fullName>
    </submittedName>
</protein>
<dbReference type="EMBL" id="VFRP01000004">
    <property type="protein sequence ID" value="TPE52064.1"/>
    <property type="molecule type" value="Genomic_DNA"/>
</dbReference>
<keyword evidence="4" id="KW-1185">Reference proteome</keyword>
<keyword evidence="1" id="KW-0732">Signal</keyword>
<evidence type="ECO:0000313" key="4">
    <source>
        <dbReference type="Proteomes" id="UP000319255"/>
    </source>
</evidence>
<dbReference type="OrthoDB" id="7326315at2"/>
<dbReference type="Proteomes" id="UP000319255">
    <property type="component" value="Unassembled WGS sequence"/>
</dbReference>
<evidence type="ECO:0000313" key="3">
    <source>
        <dbReference type="EMBL" id="TPE52064.1"/>
    </source>
</evidence>
<accession>A0A501WVB6</accession>
<dbReference type="Pfam" id="PF13609">
    <property type="entry name" value="Porin_4"/>
    <property type="match status" value="1"/>
</dbReference>
<feature type="chain" id="PRO_5021332057" evidence="1">
    <location>
        <begin position="23"/>
        <end position="346"/>
    </location>
</feature>
<feature type="signal peptide" evidence="1">
    <location>
        <begin position="1"/>
        <end position="22"/>
    </location>
</feature>
<evidence type="ECO:0000259" key="2">
    <source>
        <dbReference type="Pfam" id="PF13609"/>
    </source>
</evidence>
<name>A0A501WVB6_9RHOB</name>
<comment type="caution">
    <text evidence="3">The sequence shown here is derived from an EMBL/GenBank/DDBJ whole genome shotgun (WGS) entry which is preliminary data.</text>
</comment>
<sequence>MKKVLFASSALAALAIGGAASAQGISLFGTARLGLGYGINNDGTVDRDADGSPTDDMHAVSRVRFGVNMTGETNSGITFGATIRADNAIGGNGGAENHIGQTAGEVFVSGSFGTLTYGDTNAADEQWVGDLIGDYSLTGLGDLDETVFLSNGGGFGNDNTNDFFSDPEARPTVRYDFEIAGFGLSLSANKDLNSYGVGGGYAGNFGGGTFNIGLGYYDYTEFDIISGTTIDTVPGGKQYSAVIGGTFGDYGANVIYDNADSDGADFSTLGIGLTAGFGDFDLGAWYRQVIDAGGALDGWDGADAYAFTGQYDLGGGATVNGGVEWTYDTDDIEGATVADFGISMAF</sequence>
<gene>
    <name evidence="3" type="ORF">FJM51_06450</name>
</gene>
<dbReference type="SUPFAM" id="SSF56935">
    <property type="entry name" value="Porins"/>
    <property type="match status" value="1"/>
</dbReference>
<dbReference type="GO" id="GO:0016020">
    <property type="term" value="C:membrane"/>
    <property type="evidence" value="ECO:0007669"/>
    <property type="project" value="InterPro"/>
</dbReference>
<dbReference type="RefSeq" id="WP_140453306.1">
    <property type="nucleotide sequence ID" value="NZ_VFRP01000004.1"/>
</dbReference>
<dbReference type="Gene3D" id="2.40.160.10">
    <property type="entry name" value="Porin"/>
    <property type="match status" value="1"/>
</dbReference>
<dbReference type="AlphaFoldDB" id="A0A501WVB6"/>